<name>A0A4R4YE17_9ACTN</name>
<proteinExistence type="predicted"/>
<comment type="caution">
    <text evidence="2">The sequence shown here is derived from an EMBL/GenBank/DDBJ whole genome shotgun (WGS) entry which is preliminary data.</text>
</comment>
<feature type="region of interest" description="Disordered" evidence="1">
    <location>
        <begin position="1"/>
        <end position="68"/>
    </location>
</feature>
<accession>A0A4R4YE17</accession>
<gene>
    <name evidence="2" type="ORF">E1286_31330</name>
</gene>
<protein>
    <submittedName>
        <fullName evidence="2">Uncharacterized protein</fullName>
    </submittedName>
</protein>
<dbReference type="EMBL" id="SMKQ01000131">
    <property type="protein sequence ID" value="TDD42164.1"/>
    <property type="molecule type" value="Genomic_DNA"/>
</dbReference>
<feature type="compositionally biased region" description="Basic residues" evidence="1">
    <location>
        <begin position="25"/>
        <end position="34"/>
    </location>
</feature>
<evidence type="ECO:0000313" key="2">
    <source>
        <dbReference type="EMBL" id="TDD42164.1"/>
    </source>
</evidence>
<organism evidence="2 3">
    <name type="scientific">Nonomuraea terrae</name>
    <dbReference type="NCBI Taxonomy" id="2530383"/>
    <lineage>
        <taxon>Bacteria</taxon>
        <taxon>Bacillati</taxon>
        <taxon>Actinomycetota</taxon>
        <taxon>Actinomycetes</taxon>
        <taxon>Streptosporangiales</taxon>
        <taxon>Streptosporangiaceae</taxon>
        <taxon>Nonomuraea</taxon>
    </lineage>
</organism>
<dbReference type="AlphaFoldDB" id="A0A4R4YE17"/>
<evidence type="ECO:0000256" key="1">
    <source>
        <dbReference type="SAM" id="MobiDB-lite"/>
    </source>
</evidence>
<keyword evidence="3" id="KW-1185">Reference proteome</keyword>
<sequence>MGRANEPAGLADARLDRARAGRGQARLRPRRRQAAGRAERLNACGGPVRPAASPAQPDEAGSPGSAVA</sequence>
<evidence type="ECO:0000313" key="3">
    <source>
        <dbReference type="Proteomes" id="UP000295302"/>
    </source>
</evidence>
<dbReference type="Proteomes" id="UP000295302">
    <property type="component" value="Unassembled WGS sequence"/>
</dbReference>
<reference evidence="2 3" key="1">
    <citation type="submission" date="2019-03" db="EMBL/GenBank/DDBJ databases">
        <title>Draft genome sequences of novel Actinobacteria.</title>
        <authorList>
            <person name="Sahin N."/>
            <person name="Ay H."/>
            <person name="Saygin H."/>
        </authorList>
    </citation>
    <scope>NUCLEOTIDE SEQUENCE [LARGE SCALE GENOMIC DNA]</scope>
    <source>
        <strain evidence="2 3">CH32</strain>
    </source>
</reference>